<accession>A0AAF0H8E0</accession>
<feature type="region of interest" description="Disordered" evidence="1">
    <location>
        <begin position="1"/>
        <end position="29"/>
    </location>
</feature>
<dbReference type="AlphaFoldDB" id="A0AAF0H8E0"/>
<protein>
    <submittedName>
        <fullName evidence="2">Uncharacterized protein</fullName>
    </submittedName>
</protein>
<sequence>MVHPVTPLATGRGGHGPEQGRTATEGPAEAPIGIRLDALRYDPQGLTTTTSGRRRDRTNGCLTRTRRRPHHPPSKNVPKAPLRTPVARAPARTEQGWDVS</sequence>
<dbReference type="RefSeq" id="WP_137394307.1">
    <property type="nucleotide sequence ID" value="NZ_CP124733.1"/>
</dbReference>
<organism evidence="2 3">
    <name type="scientific">Agrobacterium larrymoorei</name>
    <dbReference type="NCBI Taxonomy" id="160699"/>
    <lineage>
        <taxon>Bacteria</taxon>
        <taxon>Pseudomonadati</taxon>
        <taxon>Pseudomonadota</taxon>
        <taxon>Alphaproteobacteria</taxon>
        <taxon>Hyphomicrobiales</taxon>
        <taxon>Rhizobiaceae</taxon>
        <taxon>Rhizobium/Agrobacterium group</taxon>
        <taxon>Agrobacterium</taxon>
    </lineage>
</organism>
<feature type="region of interest" description="Disordered" evidence="1">
    <location>
        <begin position="41"/>
        <end position="100"/>
    </location>
</feature>
<evidence type="ECO:0000256" key="1">
    <source>
        <dbReference type="SAM" id="MobiDB-lite"/>
    </source>
</evidence>
<evidence type="ECO:0000313" key="2">
    <source>
        <dbReference type="EMBL" id="WHA39740.1"/>
    </source>
</evidence>
<dbReference type="EMBL" id="CP124733">
    <property type="protein sequence ID" value="WHA39740.1"/>
    <property type="molecule type" value="Genomic_DNA"/>
</dbReference>
<reference evidence="2" key="1">
    <citation type="submission" date="2023-05" db="EMBL/GenBank/DDBJ databases">
        <title>Complete genome sequence of Agrobacterium larrymoorei CFBP5477.</title>
        <authorList>
            <person name="Yen H.-C."/>
            <person name="Chou L."/>
            <person name="Lin Y.-C."/>
            <person name="Lai E.-M."/>
            <person name="Kuo C.-H."/>
        </authorList>
    </citation>
    <scope>NUCLEOTIDE SEQUENCE</scope>
    <source>
        <strain evidence="2">CFBP5477</strain>
    </source>
</reference>
<dbReference type="Proteomes" id="UP000298664">
    <property type="component" value="Chromosome Circular"/>
</dbReference>
<feature type="compositionally biased region" description="Basic residues" evidence="1">
    <location>
        <begin position="64"/>
        <end position="73"/>
    </location>
</feature>
<name>A0AAF0H8E0_9HYPH</name>
<gene>
    <name evidence="2" type="ORF">CFBP5477_007700</name>
</gene>
<proteinExistence type="predicted"/>
<evidence type="ECO:0000313" key="3">
    <source>
        <dbReference type="Proteomes" id="UP000298664"/>
    </source>
</evidence>